<organism evidence="3 4">
    <name type="scientific">Enterococcus thailandicus</name>
    <dbReference type="NCBI Taxonomy" id="417368"/>
    <lineage>
        <taxon>Bacteria</taxon>
        <taxon>Bacillati</taxon>
        <taxon>Bacillota</taxon>
        <taxon>Bacilli</taxon>
        <taxon>Lactobacillales</taxon>
        <taxon>Enterococcaceae</taxon>
        <taxon>Enterococcus</taxon>
    </lineage>
</organism>
<reference evidence="3 4" key="1">
    <citation type="submission" date="2016-04" db="EMBL/GenBank/DDBJ databases">
        <title>Draft genome of an Enterococcus thailandicus strain isolated from bovine feces.</title>
        <authorList>
            <person name="Beukers A.G."/>
            <person name="Zaheer R."/>
            <person name="Goji N."/>
            <person name="Cook S.R."/>
            <person name="Amoako K."/>
            <person name="Chaves A.V."/>
            <person name="Ward M.P."/>
            <person name="Mcallister T.A."/>
        </authorList>
    </citation>
    <scope>NUCLEOTIDE SEQUENCE [LARGE SCALE GENOMIC DNA]</scope>
    <source>
        <strain evidence="3 4">F0711D 46</strain>
    </source>
</reference>
<gene>
    <name evidence="3" type="ORF">A6E74_11990</name>
</gene>
<keyword evidence="1" id="KW-0732">Signal</keyword>
<dbReference type="EMBL" id="LWMN01000003">
    <property type="protein sequence ID" value="OAQ56700.1"/>
    <property type="molecule type" value="Genomic_DNA"/>
</dbReference>
<feature type="signal peptide" evidence="1">
    <location>
        <begin position="1"/>
        <end position="23"/>
    </location>
</feature>
<proteinExistence type="predicted"/>
<feature type="domain" description="YvbJ-like NTF2-like" evidence="2">
    <location>
        <begin position="123"/>
        <end position="233"/>
    </location>
</feature>
<evidence type="ECO:0000259" key="2">
    <source>
        <dbReference type="Pfam" id="PF25155"/>
    </source>
</evidence>
<sequence length="257" mass="29443">MKKFAIILTCALLTGAISGCATSDTNSTSTETSTTTSEKNYPIHFFPVPNGFEAYYHDEKLDVPLSESESIEKVLPIEIERNQEDIKLKANFPILNSTEIDWHENIKVTIEKEALAQLYTEKVEQFFEAGANKGFSKINNYTDNFFNETQDEITNSTFMAEDMYNMTLKKIKAYDHPLNLTLNEGILSFVLAGYVNYEYTADYLETPLQHDNNDINFRFVYDSKSKTWLVDQLSTINTSFHELPKPENEADLVIKTF</sequence>
<protein>
    <recommendedName>
        <fullName evidence="2">YvbJ-like NTF2-like domain-containing protein</fullName>
    </recommendedName>
</protein>
<dbReference type="Proteomes" id="UP000078516">
    <property type="component" value="Unassembled WGS sequence"/>
</dbReference>
<evidence type="ECO:0000256" key="1">
    <source>
        <dbReference type="SAM" id="SignalP"/>
    </source>
</evidence>
<evidence type="ECO:0000313" key="3">
    <source>
        <dbReference type="EMBL" id="OAQ56700.1"/>
    </source>
</evidence>
<dbReference type="RefSeq" id="WP_067481618.1">
    <property type="nucleotide sequence ID" value="NZ_LWMN01000003.1"/>
</dbReference>
<keyword evidence="4" id="KW-1185">Reference proteome</keyword>
<name>A0A179EUR2_ENTTH</name>
<dbReference type="InterPro" id="IPR056902">
    <property type="entry name" value="NTF2_YvbJ"/>
</dbReference>
<feature type="chain" id="PRO_5038771251" description="YvbJ-like NTF2-like domain-containing protein" evidence="1">
    <location>
        <begin position="24"/>
        <end position="257"/>
    </location>
</feature>
<accession>A0A179EUR2</accession>
<dbReference type="PROSITE" id="PS51257">
    <property type="entry name" value="PROKAR_LIPOPROTEIN"/>
    <property type="match status" value="1"/>
</dbReference>
<evidence type="ECO:0000313" key="4">
    <source>
        <dbReference type="Proteomes" id="UP000078516"/>
    </source>
</evidence>
<comment type="caution">
    <text evidence="3">The sequence shown here is derived from an EMBL/GenBank/DDBJ whole genome shotgun (WGS) entry which is preliminary data.</text>
</comment>
<dbReference type="AlphaFoldDB" id="A0A179EUR2"/>
<dbReference type="Pfam" id="PF25155">
    <property type="entry name" value="NTF2_YvbJ"/>
    <property type="match status" value="1"/>
</dbReference>